<evidence type="ECO:0000313" key="2">
    <source>
        <dbReference type="Proteomes" id="UP000445696"/>
    </source>
</evidence>
<proteinExistence type="predicted"/>
<dbReference type="EMBL" id="WTVA01000014">
    <property type="protein sequence ID" value="MZR23251.1"/>
    <property type="molecule type" value="Genomic_DNA"/>
</dbReference>
<organism evidence="1 2">
    <name type="scientific">Sneathiella chungangensis</name>
    <dbReference type="NCBI Taxonomy" id="1418234"/>
    <lineage>
        <taxon>Bacteria</taxon>
        <taxon>Pseudomonadati</taxon>
        <taxon>Pseudomonadota</taxon>
        <taxon>Alphaproteobacteria</taxon>
        <taxon>Sneathiellales</taxon>
        <taxon>Sneathiellaceae</taxon>
        <taxon>Sneathiella</taxon>
    </lineage>
</organism>
<protein>
    <submittedName>
        <fullName evidence="1">Uncharacterized protein</fullName>
    </submittedName>
</protein>
<comment type="caution">
    <text evidence="1">The sequence shown here is derived from an EMBL/GenBank/DDBJ whole genome shotgun (WGS) entry which is preliminary data.</text>
</comment>
<dbReference type="RefSeq" id="WP_161339713.1">
    <property type="nucleotide sequence ID" value="NZ_JBHSDG010000003.1"/>
</dbReference>
<name>A0A845MHQ7_9PROT</name>
<accession>A0A845MHQ7</accession>
<gene>
    <name evidence="1" type="ORF">GQF03_13015</name>
</gene>
<reference evidence="1 2" key="1">
    <citation type="journal article" date="2014" name="Int. J. Syst. Evol. Microbiol.">
        <title>Sneathiella chungangensis sp. nov., isolated from a marine sand, and emended description of the genus Sneathiella.</title>
        <authorList>
            <person name="Siamphan C."/>
            <person name="Kim H."/>
            <person name="Lee J.S."/>
            <person name="Kim W."/>
        </authorList>
    </citation>
    <scope>NUCLEOTIDE SEQUENCE [LARGE SCALE GENOMIC DNA]</scope>
    <source>
        <strain evidence="1 2">KCTC 32476</strain>
    </source>
</reference>
<keyword evidence="2" id="KW-1185">Reference proteome</keyword>
<sequence length="69" mass="8225">MPDDKYFNGVNSSEFSKKEIQEYVDGMLKPADTRRVEKTISADPKAKKYYLIQLRHKQLLKMWWKSSLN</sequence>
<dbReference type="AlphaFoldDB" id="A0A845MHQ7"/>
<dbReference type="Proteomes" id="UP000445696">
    <property type="component" value="Unassembled WGS sequence"/>
</dbReference>
<evidence type="ECO:0000313" key="1">
    <source>
        <dbReference type="EMBL" id="MZR23251.1"/>
    </source>
</evidence>